<comment type="caution">
    <text evidence="1">The sequence shown here is derived from an EMBL/GenBank/DDBJ whole genome shotgun (WGS) entry which is preliminary data.</text>
</comment>
<dbReference type="Proteomes" id="UP000274920">
    <property type="component" value="Unassembled WGS sequence"/>
</dbReference>
<gene>
    <name evidence="1" type="ORF">EBB54_07830</name>
</gene>
<dbReference type="AlphaFoldDB" id="A0A3R8R3E1"/>
<evidence type="ECO:0000313" key="2">
    <source>
        <dbReference type="Proteomes" id="UP000274920"/>
    </source>
</evidence>
<dbReference type="Pfam" id="PF13151">
    <property type="entry name" value="DUF3990"/>
    <property type="match status" value="1"/>
</dbReference>
<dbReference type="EMBL" id="RHJS01000002">
    <property type="protein sequence ID" value="RRK31281.1"/>
    <property type="molecule type" value="Genomic_DNA"/>
</dbReference>
<protein>
    <submittedName>
        <fullName evidence="1">DUF3990 domain-containing protein</fullName>
    </submittedName>
</protein>
<evidence type="ECO:0000313" key="1">
    <source>
        <dbReference type="EMBL" id="RRK31281.1"/>
    </source>
</evidence>
<organism evidence="1 2">
    <name type="scientific">Schaedlerella arabinosiphila</name>
    <dbReference type="NCBI Taxonomy" id="2044587"/>
    <lineage>
        <taxon>Bacteria</taxon>
        <taxon>Bacillati</taxon>
        <taxon>Bacillota</taxon>
        <taxon>Clostridia</taxon>
        <taxon>Lachnospirales</taxon>
        <taxon>Lachnospiraceae</taxon>
        <taxon>Schaedlerella</taxon>
    </lineage>
</organism>
<dbReference type="RefSeq" id="WP_125126985.1">
    <property type="nucleotide sequence ID" value="NZ_RHJS01000002.1"/>
</dbReference>
<reference evidence="1" key="1">
    <citation type="submission" date="2018-10" db="EMBL/GenBank/DDBJ databases">
        <title>Schaedlerella arabinophila gen. nov. sp. nov., isolated from the mouse intestinal tract and comparative analysis with the genome of the closely related altered Schaedler flora strain ASF502.</title>
        <authorList>
            <person name="Miyake S."/>
            <person name="Soh M."/>
            <person name="Seedorf H."/>
        </authorList>
    </citation>
    <scope>NUCLEOTIDE SEQUENCE [LARGE SCALE GENOMIC DNA]</scope>
    <source>
        <strain evidence="1">DSM 106076</strain>
    </source>
</reference>
<sequence>MKLYHGSNVEIHEIDLAKCRPYKDFGQGFYLTALPEQAVKMANRVSRIYGGSPCTTVFDFDISSLEHPELNTRIFQKPSKEWALFVINNRNRNFKDYSDTECNFDLKYDLVTGPIANDDLALLFRQFSNGLIGVDILVREMKYKKLTNQYSFHTPKALAYLKKAGVLHE</sequence>
<accession>A0A3R8R3E1</accession>
<keyword evidence="2" id="KW-1185">Reference proteome</keyword>
<dbReference type="InterPro" id="IPR025051">
    <property type="entry name" value="DUF3990"/>
</dbReference>
<proteinExistence type="predicted"/>
<name>A0A3R8R3E1_9FIRM</name>